<keyword evidence="5 11" id="KW-0812">Transmembrane</keyword>
<sequence length="419" mass="46676">MIFTAVIFLLVLSLLVFAHELGHFWTAKKFKVGAPEFGFGFPPRVFGFQLIRGKQLKKISETESIDVKIERDENGMLIEKITDDKREIDIIVPAKRWRFIRGNRELTAEDEAYGTVYSLNWIPLGGFVKIKGQDGEEPADRDSFSAQPIYKRFLILFAGVFMNIILAMALLSIGFMIGLPQNTENMQKGGTMEAKKVQIMEVIAGSPAEKAGVKLGDQVVGINDQAIFSEEDIQNFLANKAGQEVTLHIKRYSEPQEIKVTPQVLAETNRGGIGVLLTASAIVHYPWYQALWEGSKTAILLLWAIILAFYDLIRNLIGGNAVAGAVAGPVGIATLTGQVARMGFTYLLQFTALLSLNLAVINFLPIPALDGGRAVFLLIEKIKKRPVRKELENLLHNIFFLLLILLIVWVTIKDVLKFF</sequence>
<evidence type="ECO:0000256" key="6">
    <source>
        <dbReference type="ARBA" id="ARBA00022801"/>
    </source>
</evidence>
<feature type="transmembrane region" description="Helical" evidence="11">
    <location>
        <begin position="394"/>
        <end position="412"/>
    </location>
</feature>
<comment type="cofactor">
    <cofactor evidence="1 11">
        <name>Zn(2+)</name>
        <dbReference type="ChEBI" id="CHEBI:29105"/>
    </cofactor>
</comment>
<dbReference type="InterPro" id="IPR008915">
    <property type="entry name" value="Peptidase_M50"/>
</dbReference>
<evidence type="ECO:0000256" key="1">
    <source>
        <dbReference type="ARBA" id="ARBA00001947"/>
    </source>
</evidence>
<evidence type="ECO:0000256" key="10">
    <source>
        <dbReference type="ARBA" id="ARBA00023136"/>
    </source>
</evidence>
<organism evidence="13 14">
    <name type="scientific">Candidatus Falkowbacteria bacterium CG1_02_41_21</name>
    <dbReference type="NCBI Taxonomy" id="1805147"/>
    <lineage>
        <taxon>Bacteria</taxon>
        <taxon>Candidatus Falkowiibacteriota</taxon>
    </lineage>
</organism>
<dbReference type="GO" id="GO:0006508">
    <property type="term" value="P:proteolysis"/>
    <property type="evidence" value="ECO:0007669"/>
    <property type="project" value="UniProtKB-KW"/>
</dbReference>
<keyword evidence="6 11" id="KW-0378">Hydrolase</keyword>
<dbReference type="InterPro" id="IPR041489">
    <property type="entry name" value="PDZ_6"/>
</dbReference>
<dbReference type="InterPro" id="IPR001478">
    <property type="entry name" value="PDZ"/>
</dbReference>
<evidence type="ECO:0000313" key="13">
    <source>
        <dbReference type="EMBL" id="OIO07286.1"/>
    </source>
</evidence>
<comment type="caution">
    <text evidence="13">The sequence shown here is derived from an EMBL/GenBank/DDBJ whole genome shotgun (WGS) entry which is preliminary data.</text>
</comment>
<dbReference type="Gene3D" id="2.30.42.10">
    <property type="match status" value="1"/>
</dbReference>
<dbReference type="InterPro" id="IPR036034">
    <property type="entry name" value="PDZ_sf"/>
</dbReference>
<dbReference type="GO" id="GO:0046872">
    <property type="term" value="F:metal ion binding"/>
    <property type="evidence" value="ECO:0007669"/>
    <property type="project" value="UniProtKB-KW"/>
</dbReference>
<feature type="domain" description="PDZ" evidence="12">
    <location>
        <begin position="176"/>
        <end position="227"/>
    </location>
</feature>
<evidence type="ECO:0000256" key="11">
    <source>
        <dbReference type="RuleBase" id="RU362031"/>
    </source>
</evidence>
<evidence type="ECO:0000256" key="3">
    <source>
        <dbReference type="ARBA" id="ARBA00007931"/>
    </source>
</evidence>
<evidence type="ECO:0000256" key="4">
    <source>
        <dbReference type="ARBA" id="ARBA00022670"/>
    </source>
</evidence>
<dbReference type="SMART" id="SM00228">
    <property type="entry name" value="PDZ"/>
    <property type="match status" value="1"/>
</dbReference>
<proteinExistence type="inferred from homology"/>
<keyword evidence="9 11" id="KW-0482">Metalloprotease</keyword>
<protein>
    <recommendedName>
        <fullName evidence="11">Zinc metalloprotease</fullName>
        <ecNumber evidence="11">3.4.24.-</ecNumber>
    </recommendedName>
</protein>
<accession>A0A1J4T9W3</accession>
<dbReference type="SUPFAM" id="SSF50156">
    <property type="entry name" value="PDZ domain-like"/>
    <property type="match status" value="1"/>
</dbReference>
<feature type="transmembrane region" description="Helical" evidence="11">
    <location>
        <begin position="153"/>
        <end position="179"/>
    </location>
</feature>
<gene>
    <name evidence="13" type="ORF">AUJ35_02320</name>
</gene>
<dbReference type="GO" id="GO:0016020">
    <property type="term" value="C:membrane"/>
    <property type="evidence" value="ECO:0007669"/>
    <property type="project" value="UniProtKB-SubCell"/>
</dbReference>
<dbReference type="NCBIfam" id="TIGR00054">
    <property type="entry name" value="RIP metalloprotease RseP"/>
    <property type="match status" value="1"/>
</dbReference>
<evidence type="ECO:0000256" key="9">
    <source>
        <dbReference type="ARBA" id="ARBA00023049"/>
    </source>
</evidence>
<reference evidence="13 14" key="1">
    <citation type="journal article" date="2016" name="Environ. Microbiol.">
        <title>Genomic resolution of a cold subsurface aquifer community provides metabolic insights for novel microbes adapted to high CO concentrations.</title>
        <authorList>
            <person name="Probst A.J."/>
            <person name="Castelle C.J."/>
            <person name="Singh A."/>
            <person name="Brown C.T."/>
            <person name="Anantharaman K."/>
            <person name="Sharon I."/>
            <person name="Hug L.A."/>
            <person name="Burstein D."/>
            <person name="Emerson J.B."/>
            <person name="Thomas B.C."/>
            <person name="Banfield J.F."/>
        </authorList>
    </citation>
    <scope>NUCLEOTIDE SEQUENCE [LARGE SCALE GENOMIC DNA]</scope>
    <source>
        <strain evidence="13">CG1_02_41_21</strain>
    </source>
</reference>
<dbReference type="EMBL" id="MNUV01000044">
    <property type="protein sequence ID" value="OIO07286.1"/>
    <property type="molecule type" value="Genomic_DNA"/>
</dbReference>
<feature type="transmembrane region" description="Helical" evidence="11">
    <location>
        <begin position="294"/>
        <end position="313"/>
    </location>
</feature>
<name>A0A1J4T9W3_9BACT</name>
<evidence type="ECO:0000256" key="8">
    <source>
        <dbReference type="ARBA" id="ARBA00022989"/>
    </source>
</evidence>
<evidence type="ECO:0000256" key="2">
    <source>
        <dbReference type="ARBA" id="ARBA00004141"/>
    </source>
</evidence>
<dbReference type="Pfam" id="PF02163">
    <property type="entry name" value="Peptidase_M50"/>
    <property type="match status" value="2"/>
</dbReference>
<dbReference type="CDD" id="cd23081">
    <property type="entry name" value="cpPDZ_EcRseP-like"/>
    <property type="match status" value="1"/>
</dbReference>
<dbReference type="PANTHER" id="PTHR42837:SF2">
    <property type="entry name" value="MEMBRANE METALLOPROTEASE ARASP2, CHLOROPLASTIC-RELATED"/>
    <property type="match status" value="1"/>
</dbReference>
<keyword evidence="8 11" id="KW-1133">Transmembrane helix</keyword>
<evidence type="ECO:0000256" key="5">
    <source>
        <dbReference type="ARBA" id="ARBA00022692"/>
    </source>
</evidence>
<feature type="transmembrane region" description="Helical" evidence="11">
    <location>
        <begin position="320"/>
        <end position="340"/>
    </location>
</feature>
<dbReference type="CDD" id="cd06163">
    <property type="entry name" value="S2P-M50_PDZ_RseP-like"/>
    <property type="match status" value="1"/>
</dbReference>
<evidence type="ECO:0000256" key="7">
    <source>
        <dbReference type="ARBA" id="ARBA00022833"/>
    </source>
</evidence>
<evidence type="ECO:0000313" key="14">
    <source>
        <dbReference type="Proteomes" id="UP000182860"/>
    </source>
</evidence>
<feature type="transmembrane region" description="Helical" evidence="11">
    <location>
        <begin position="346"/>
        <end position="364"/>
    </location>
</feature>
<dbReference type="EC" id="3.4.24.-" evidence="11"/>
<keyword evidence="10 11" id="KW-0472">Membrane</keyword>
<keyword evidence="11" id="KW-0479">Metal-binding</keyword>
<dbReference type="PANTHER" id="PTHR42837">
    <property type="entry name" value="REGULATOR OF SIGMA-E PROTEASE RSEP"/>
    <property type="match status" value="1"/>
</dbReference>
<dbReference type="InterPro" id="IPR004387">
    <property type="entry name" value="Pept_M50_Zn"/>
</dbReference>
<evidence type="ECO:0000259" key="12">
    <source>
        <dbReference type="PROSITE" id="PS50106"/>
    </source>
</evidence>
<comment type="subcellular location">
    <subcellularLocation>
        <location evidence="2">Membrane</location>
        <topology evidence="2">Multi-pass membrane protein</topology>
    </subcellularLocation>
</comment>
<keyword evidence="7 11" id="KW-0862">Zinc</keyword>
<dbReference type="GO" id="GO:0004222">
    <property type="term" value="F:metalloendopeptidase activity"/>
    <property type="evidence" value="ECO:0007669"/>
    <property type="project" value="InterPro"/>
</dbReference>
<dbReference type="Pfam" id="PF17820">
    <property type="entry name" value="PDZ_6"/>
    <property type="match status" value="1"/>
</dbReference>
<dbReference type="AlphaFoldDB" id="A0A1J4T9W3"/>
<dbReference type="PROSITE" id="PS50106">
    <property type="entry name" value="PDZ"/>
    <property type="match status" value="1"/>
</dbReference>
<keyword evidence="4 13" id="KW-0645">Protease</keyword>
<dbReference type="Proteomes" id="UP000182860">
    <property type="component" value="Unassembled WGS sequence"/>
</dbReference>
<comment type="similarity">
    <text evidence="3 11">Belongs to the peptidase M50B family.</text>
</comment>